<feature type="compositionally biased region" description="Low complexity" evidence="1">
    <location>
        <begin position="114"/>
        <end position="125"/>
    </location>
</feature>
<evidence type="ECO:0000313" key="3">
    <source>
        <dbReference type="Proteomes" id="UP001447188"/>
    </source>
</evidence>
<feature type="compositionally biased region" description="Polar residues" evidence="1">
    <location>
        <begin position="102"/>
        <end position="113"/>
    </location>
</feature>
<dbReference type="EMBL" id="JBBBZM010000029">
    <property type="protein sequence ID" value="KAL0637873.1"/>
    <property type="molecule type" value="Genomic_DNA"/>
</dbReference>
<protein>
    <submittedName>
        <fullName evidence="2">Uncharacterized protein</fullName>
    </submittedName>
</protein>
<dbReference type="InterPro" id="IPR028322">
    <property type="entry name" value="PNRC-like_rgn"/>
</dbReference>
<accession>A0ABR3GPL5</accession>
<reference evidence="2 3" key="1">
    <citation type="submission" date="2024-02" db="EMBL/GenBank/DDBJ databases">
        <title>Discinaceae phylogenomics.</title>
        <authorList>
            <person name="Dirks A.C."/>
            <person name="James T.Y."/>
        </authorList>
    </citation>
    <scope>NUCLEOTIDE SEQUENCE [LARGE SCALE GENOMIC DNA]</scope>
    <source>
        <strain evidence="2 3">ACD0624</strain>
    </source>
</reference>
<organism evidence="2 3">
    <name type="scientific">Discina gigas</name>
    <dbReference type="NCBI Taxonomy" id="1032678"/>
    <lineage>
        <taxon>Eukaryota</taxon>
        <taxon>Fungi</taxon>
        <taxon>Dikarya</taxon>
        <taxon>Ascomycota</taxon>
        <taxon>Pezizomycotina</taxon>
        <taxon>Pezizomycetes</taxon>
        <taxon>Pezizales</taxon>
        <taxon>Discinaceae</taxon>
        <taxon>Discina</taxon>
    </lineage>
</organism>
<dbReference type="Pfam" id="PF15365">
    <property type="entry name" value="PNRC"/>
    <property type="match status" value="1"/>
</dbReference>
<feature type="region of interest" description="Disordered" evidence="1">
    <location>
        <begin position="1"/>
        <end position="140"/>
    </location>
</feature>
<feature type="region of interest" description="Disordered" evidence="1">
    <location>
        <begin position="157"/>
        <end position="252"/>
    </location>
</feature>
<feature type="compositionally biased region" description="Polar residues" evidence="1">
    <location>
        <begin position="23"/>
        <end position="43"/>
    </location>
</feature>
<feature type="region of interest" description="Disordered" evidence="1">
    <location>
        <begin position="264"/>
        <end position="338"/>
    </location>
</feature>
<feature type="compositionally biased region" description="Basic and acidic residues" evidence="1">
    <location>
        <begin position="276"/>
        <end position="286"/>
    </location>
</feature>
<sequence length="432" mass="47313">MPAPNQFTAKHNIQQPNPHFHSSHQILPNIVSNRGPPRSSTGVITPPQTPKTQQFPNAEGKRRKSKKQGGIKQEKTRSKDTPTQILPPFSSVSVPVEIDSPPMSSDELTSGQITPPKLSSTPPSKAYAGPTFHTSPAPSALPMPKFFSKSVPAGTSLQTMMESDARDVATPASAGREQSQSHLEILFRAAREENMGMKRQGSGSSSSGETASDSSSATRGSSLDPESPVRNNRRITRNIQHESGLFSMDELDKPVSPTYKQRINQTRPIIAPMHSLGEEEQRRKTETANALKQFLLAPQSPARKTPVSSPAPRTQNRQSPSQFKAGPPLSPTQNTYQNRSPHLTGYFPLFPVHFSYEQSAPSPVHNAPLPRGPVSYRPSFHMAPPQFTGPSQNRLYHNNHNSILASKLEAAKATTVKNVTDLENDLRRVLMI</sequence>
<keyword evidence="3" id="KW-1185">Reference proteome</keyword>
<dbReference type="Proteomes" id="UP001447188">
    <property type="component" value="Unassembled WGS sequence"/>
</dbReference>
<proteinExistence type="predicted"/>
<name>A0ABR3GPL5_9PEZI</name>
<evidence type="ECO:0000313" key="2">
    <source>
        <dbReference type="EMBL" id="KAL0637873.1"/>
    </source>
</evidence>
<feature type="compositionally biased region" description="Polar residues" evidence="1">
    <location>
        <begin position="1"/>
        <end position="17"/>
    </location>
</feature>
<evidence type="ECO:0000256" key="1">
    <source>
        <dbReference type="SAM" id="MobiDB-lite"/>
    </source>
</evidence>
<comment type="caution">
    <text evidence="2">The sequence shown here is derived from an EMBL/GenBank/DDBJ whole genome shotgun (WGS) entry which is preliminary data.</text>
</comment>
<gene>
    <name evidence="2" type="ORF">Q9L58_003093</name>
</gene>
<feature type="compositionally biased region" description="Low complexity" evidence="1">
    <location>
        <begin position="201"/>
        <end position="222"/>
    </location>
</feature>
<feature type="compositionally biased region" description="Polar residues" evidence="1">
    <location>
        <begin position="306"/>
        <end position="322"/>
    </location>
</feature>